<dbReference type="InterPro" id="IPR000644">
    <property type="entry name" value="CBS_dom"/>
</dbReference>
<dbReference type="GO" id="GO:0005886">
    <property type="term" value="C:plasma membrane"/>
    <property type="evidence" value="ECO:0007669"/>
    <property type="project" value="UniProtKB-SubCell"/>
</dbReference>
<dbReference type="InterPro" id="IPR044751">
    <property type="entry name" value="Ion_transp-like_CBS"/>
</dbReference>
<comment type="subcellular location">
    <subcellularLocation>
        <location evidence="1">Cell membrane</location>
        <topology evidence="1">Multi-pass membrane protein</topology>
    </subcellularLocation>
</comment>
<keyword evidence="5" id="KW-0677">Repeat</keyword>
<evidence type="ECO:0000256" key="9">
    <source>
        <dbReference type="PROSITE-ProRule" id="PRU00703"/>
    </source>
</evidence>
<dbReference type="FunFam" id="3.10.580.10:FF:000002">
    <property type="entry name" value="Magnesium/cobalt efflux protein CorC"/>
    <property type="match status" value="1"/>
</dbReference>
<dbReference type="PROSITE" id="PS51371">
    <property type="entry name" value="CBS"/>
    <property type="match status" value="2"/>
</dbReference>
<keyword evidence="15" id="KW-1185">Reference proteome</keyword>
<accession>A0A916DWL1</accession>
<dbReference type="InterPro" id="IPR046342">
    <property type="entry name" value="CBS_dom_sf"/>
</dbReference>
<reference evidence="14" key="1">
    <citation type="submission" date="2022-09" db="EMBL/GenBank/DDBJ databases">
        <title>Aureispira anguillicida sp. nov., isolated from Leptocephalus of Japanese eel Anguilla japonica.</title>
        <authorList>
            <person name="Yuasa K."/>
            <person name="Mekata T."/>
            <person name="Ikunari K."/>
        </authorList>
    </citation>
    <scope>NUCLEOTIDE SEQUENCE</scope>
    <source>
        <strain evidence="14">EL160426</strain>
    </source>
</reference>
<organism evidence="14 15">
    <name type="scientific">Aureispira anguillae</name>
    <dbReference type="NCBI Taxonomy" id="2864201"/>
    <lineage>
        <taxon>Bacteria</taxon>
        <taxon>Pseudomonadati</taxon>
        <taxon>Bacteroidota</taxon>
        <taxon>Saprospiria</taxon>
        <taxon>Saprospirales</taxon>
        <taxon>Saprospiraceae</taxon>
        <taxon>Aureispira</taxon>
    </lineage>
</organism>
<dbReference type="Proteomes" id="UP001060919">
    <property type="component" value="Chromosome"/>
</dbReference>
<dbReference type="InterPro" id="IPR036318">
    <property type="entry name" value="FAD-bd_PCMH-like_sf"/>
</dbReference>
<dbReference type="CDD" id="cd04590">
    <property type="entry name" value="CBS_pair_CorC_HlyC_assoc"/>
    <property type="match status" value="1"/>
</dbReference>
<dbReference type="AlphaFoldDB" id="A0A916DWL1"/>
<dbReference type="PANTHER" id="PTHR22777">
    <property type="entry name" value="HEMOLYSIN-RELATED"/>
    <property type="match status" value="1"/>
</dbReference>
<feature type="domain" description="CBS" evidence="12">
    <location>
        <begin position="232"/>
        <end position="291"/>
    </location>
</feature>
<evidence type="ECO:0000256" key="6">
    <source>
        <dbReference type="ARBA" id="ARBA00022989"/>
    </source>
</evidence>
<dbReference type="Pfam" id="PF03471">
    <property type="entry name" value="CorC_HlyC"/>
    <property type="match status" value="1"/>
</dbReference>
<dbReference type="PANTHER" id="PTHR22777:SF32">
    <property type="entry name" value="UPF0053 INNER MEMBRANE PROTEIN YFJD"/>
    <property type="match status" value="1"/>
</dbReference>
<dbReference type="Gene3D" id="3.10.580.10">
    <property type="entry name" value="CBS-domain"/>
    <property type="match status" value="1"/>
</dbReference>
<dbReference type="SUPFAM" id="SSF54631">
    <property type="entry name" value="CBS-domain pair"/>
    <property type="match status" value="1"/>
</dbReference>
<dbReference type="NCBIfam" id="TIGR03520">
    <property type="entry name" value="GldE"/>
    <property type="match status" value="1"/>
</dbReference>
<evidence type="ECO:0000256" key="8">
    <source>
        <dbReference type="ARBA" id="ARBA00023136"/>
    </source>
</evidence>
<comment type="similarity">
    <text evidence="2">Belongs to the UPF0053 family.</text>
</comment>
<protein>
    <submittedName>
        <fullName evidence="14">Gliding motility-associated protein GldE</fullName>
    </submittedName>
</protein>
<dbReference type="InterPro" id="IPR002550">
    <property type="entry name" value="CNNM"/>
</dbReference>
<dbReference type="EMBL" id="AP026867">
    <property type="protein sequence ID" value="BDS14141.1"/>
    <property type="molecule type" value="Genomic_DNA"/>
</dbReference>
<evidence type="ECO:0000259" key="12">
    <source>
        <dbReference type="PROSITE" id="PS51371"/>
    </source>
</evidence>
<gene>
    <name evidence="14" type="ORF">AsAng_0049130</name>
</gene>
<feature type="transmembrane region" description="Helical" evidence="11">
    <location>
        <begin position="116"/>
        <end position="137"/>
    </location>
</feature>
<evidence type="ECO:0000256" key="3">
    <source>
        <dbReference type="ARBA" id="ARBA00022475"/>
    </source>
</evidence>
<evidence type="ECO:0000256" key="4">
    <source>
        <dbReference type="ARBA" id="ARBA00022692"/>
    </source>
</evidence>
<feature type="domain" description="CNNM transmembrane" evidence="13">
    <location>
        <begin position="22"/>
        <end position="213"/>
    </location>
</feature>
<proteinExistence type="inferred from homology"/>
<evidence type="ECO:0000313" key="14">
    <source>
        <dbReference type="EMBL" id="BDS14141.1"/>
    </source>
</evidence>
<dbReference type="SUPFAM" id="SSF56176">
    <property type="entry name" value="FAD-binding/transporter-associated domain-like"/>
    <property type="match status" value="1"/>
</dbReference>
<evidence type="ECO:0000256" key="7">
    <source>
        <dbReference type="ARBA" id="ARBA00023122"/>
    </source>
</evidence>
<dbReference type="Pfam" id="PF01595">
    <property type="entry name" value="CNNM"/>
    <property type="match status" value="1"/>
</dbReference>
<keyword evidence="4 10" id="KW-0812">Transmembrane</keyword>
<dbReference type="PROSITE" id="PS51846">
    <property type="entry name" value="CNNM"/>
    <property type="match status" value="1"/>
</dbReference>
<dbReference type="Pfam" id="PF00571">
    <property type="entry name" value="CBS"/>
    <property type="match status" value="2"/>
</dbReference>
<evidence type="ECO:0000259" key="13">
    <source>
        <dbReference type="PROSITE" id="PS51846"/>
    </source>
</evidence>
<sequence>METEPSHIFDWYQFTPIFLTGSYSGIILNTFSICILLICSGLLSGSEVAFFSLGHQDRAQLIEEQSSAAARILNLLSKPRYLLSTILIANNIINIAIILVSNSLLKQLLPVGLSEYVNFFITVVVVTFLLVLFGEVAPKVYANQNNMRIARFMSSPLLVMQRLFTPLSWILVNSTQLVERRLRTKLNQSTVSQEDIASAIELTVKDNKYAEQDVDILKGIIRFGNTSAAEIMKPRMKVVALDIESTFEELINVFKEEPYSRIPIYEEDLDQVKGIIHAKDLLEHINQGNDMDWHELIRPPLITPEKKKIDDLFNDFQEKRTHMAIVVDEYGGTKGIVTMEDILEEIVGEILDEFDDVEEQIYTKIDEYTYDFDGSTPIIEICRVLDLRSDFFDDIREGAETIAGLVLVLNGSIPKLNVPVLCKDCQLITLAASLRRIEKIRLVLPQIDNIDLSPSVSEKN</sequence>
<feature type="domain" description="CBS" evidence="12">
    <location>
        <begin position="296"/>
        <end position="353"/>
    </location>
</feature>
<dbReference type="RefSeq" id="WP_264789372.1">
    <property type="nucleotide sequence ID" value="NZ_AP026867.1"/>
</dbReference>
<name>A0A916DWL1_9BACT</name>
<dbReference type="Gene3D" id="3.30.465.10">
    <property type="match status" value="1"/>
</dbReference>
<dbReference type="GO" id="GO:0050660">
    <property type="term" value="F:flavin adenine dinucleotide binding"/>
    <property type="evidence" value="ECO:0007669"/>
    <property type="project" value="InterPro"/>
</dbReference>
<evidence type="ECO:0000256" key="1">
    <source>
        <dbReference type="ARBA" id="ARBA00004651"/>
    </source>
</evidence>
<keyword evidence="6 10" id="KW-1133">Transmembrane helix</keyword>
<evidence type="ECO:0000256" key="11">
    <source>
        <dbReference type="SAM" id="Phobius"/>
    </source>
</evidence>
<dbReference type="KEGG" id="aup:AsAng_0049130"/>
<feature type="transmembrane region" description="Helical" evidence="11">
    <location>
        <begin position="20"/>
        <end position="43"/>
    </location>
</feature>
<evidence type="ECO:0000256" key="10">
    <source>
        <dbReference type="PROSITE-ProRule" id="PRU01193"/>
    </source>
</evidence>
<keyword evidence="8 10" id="KW-0472">Membrane</keyword>
<evidence type="ECO:0000256" key="2">
    <source>
        <dbReference type="ARBA" id="ARBA00006337"/>
    </source>
</evidence>
<dbReference type="SMART" id="SM01091">
    <property type="entry name" value="CorC_HlyC"/>
    <property type="match status" value="1"/>
</dbReference>
<keyword evidence="7 9" id="KW-0129">CBS domain</keyword>
<dbReference type="InterPro" id="IPR005170">
    <property type="entry name" value="Transptr-assoc_dom"/>
</dbReference>
<dbReference type="InterPro" id="IPR019862">
    <property type="entry name" value="Motility-assoc_prot_GldE"/>
</dbReference>
<keyword evidence="3" id="KW-1003">Cell membrane</keyword>
<feature type="transmembrane region" description="Helical" evidence="11">
    <location>
        <begin position="81"/>
        <end position="104"/>
    </location>
</feature>
<evidence type="ECO:0000256" key="5">
    <source>
        <dbReference type="ARBA" id="ARBA00022737"/>
    </source>
</evidence>
<dbReference type="InterPro" id="IPR016169">
    <property type="entry name" value="FAD-bd_PCMH_sub2"/>
</dbReference>
<dbReference type="SMART" id="SM00116">
    <property type="entry name" value="CBS"/>
    <property type="match status" value="2"/>
</dbReference>
<evidence type="ECO:0000313" key="15">
    <source>
        <dbReference type="Proteomes" id="UP001060919"/>
    </source>
</evidence>